<sequence>MIRRDIDVRVLIVGLLLAMCPDVLLAQPHERASHPSKQGTQLMAATPDDVPGSVKKASRAEAQVQTQQSRIYMPPQDRRPGGRLGVVTRGDGCANQSGQPEEQKLTLLALVPDHVGLTTHEQPSLYWYLSIQTICPAELTVTDDHTIKPLLETRLDAPVQPGIQQVRLADYGVSLKPDVPYRWFVTLIVDEESLSKNVVAGGIVERIVLSDQLRGQLLRADKQDIPFLYASAGVWYDAFATLSELIEMTPENLELRQKRARLLEEVGLSHVDSNSN</sequence>
<keyword evidence="2" id="KW-1185">Reference proteome</keyword>
<name>W4M6X8_9BACT</name>
<comment type="caution">
    <text evidence="1">The sequence shown here is derived from an EMBL/GenBank/DDBJ whole genome shotgun (WGS) entry which is preliminary data.</text>
</comment>
<reference evidence="1 2" key="1">
    <citation type="journal article" date="2014" name="Nature">
        <title>An environmental bacterial taxon with a large and distinct metabolic repertoire.</title>
        <authorList>
            <person name="Wilson M.C."/>
            <person name="Mori T."/>
            <person name="Ruckert C."/>
            <person name="Uria A.R."/>
            <person name="Helf M.J."/>
            <person name="Takada K."/>
            <person name="Gernert C."/>
            <person name="Steffens U.A."/>
            <person name="Heycke N."/>
            <person name="Schmitt S."/>
            <person name="Rinke C."/>
            <person name="Helfrich E.J."/>
            <person name="Brachmann A.O."/>
            <person name="Gurgui C."/>
            <person name="Wakimoto T."/>
            <person name="Kracht M."/>
            <person name="Crusemann M."/>
            <person name="Hentschel U."/>
            <person name="Abe I."/>
            <person name="Matsunaga S."/>
            <person name="Kalinowski J."/>
            <person name="Takeyama H."/>
            <person name="Piel J."/>
        </authorList>
    </citation>
    <scope>NUCLEOTIDE SEQUENCE [LARGE SCALE GENOMIC DNA]</scope>
    <source>
        <strain evidence="2">TSY2</strain>
    </source>
</reference>
<dbReference type="Proteomes" id="UP000019140">
    <property type="component" value="Unassembled WGS sequence"/>
</dbReference>
<protein>
    <recommendedName>
        <fullName evidence="3">DUF928 domain-containing protein</fullName>
    </recommendedName>
</protein>
<evidence type="ECO:0008006" key="3">
    <source>
        <dbReference type="Google" id="ProtNLM"/>
    </source>
</evidence>
<dbReference type="HOGENOM" id="CLU_061545_1_0_7"/>
<dbReference type="AlphaFoldDB" id="W4M6X8"/>
<gene>
    <name evidence="1" type="ORF">ETSY2_20175</name>
</gene>
<evidence type="ECO:0000313" key="2">
    <source>
        <dbReference type="Proteomes" id="UP000019140"/>
    </source>
</evidence>
<proteinExistence type="predicted"/>
<accession>W4M6X8</accession>
<dbReference type="EMBL" id="AZHX01000833">
    <property type="protein sequence ID" value="ETX05928.1"/>
    <property type="molecule type" value="Genomic_DNA"/>
</dbReference>
<dbReference type="InterPro" id="IPR010328">
    <property type="entry name" value="DUF928"/>
</dbReference>
<organism evidence="1 2">
    <name type="scientific">Candidatus Entotheonella gemina</name>
    <dbReference type="NCBI Taxonomy" id="1429439"/>
    <lineage>
        <taxon>Bacteria</taxon>
        <taxon>Pseudomonadati</taxon>
        <taxon>Nitrospinota/Tectimicrobiota group</taxon>
        <taxon>Candidatus Tectimicrobiota</taxon>
        <taxon>Candidatus Entotheonellia</taxon>
        <taxon>Candidatus Entotheonellales</taxon>
        <taxon>Candidatus Entotheonellaceae</taxon>
        <taxon>Candidatus Entotheonella</taxon>
    </lineage>
</organism>
<evidence type="ECO:0000313" key="1">
    <source>
        <dbReference type="EMBL" id="ETX05928.1"/>
    </source>
</evidence>
<dbReference type="Pfam" id="PF06051">
    <property type="entry name" value="DUF928"/>
    <property type="match status" value="1"/>
</dbReference>